<evidence type="ECO:0000313" key="2">
    <source>
        <dbReference type="EMBL" id="KZS10401.1"/>
    </source>
</evidence>
<reference evidence="2 3" key="1">
    <citation type="submission" date="2016-03" db="EMBL/GenBank/DDBJ databases">
        <title>EvidentialGene: Evidence-directed Construction of Genes on Genomes.</title>
        <authorList>
            <person name="Gilbert D.G."/>
            <person name="Choi J.-H."/>
            <person name="Mockaitis K."/>
            <person name="Colbourne J."/>
            <person name="Pfrender M."/>
        </authorList>
    </citation>
    <scope>NUCLEOTIDE SEQUENCE [LARGE SCALE GENOMIC DNA]</scope>
    <source>
        <strain evidence="2 3">Xinb3</strain>
        <tissue evidence="2">Complete organism</tissue>
    </source>
</reference>
<proteinExistence type="predicted"/>
<keyword evidence="3" id="KW-1185">Reference proteome</keyword>
<dbReference type="InterPro" id="IPR050951">
    <property type="entry name" value="Retrovirus_Pol_polyprotein"/>
</dbReference>
<feature type="compositionally biased region" description="Polar residues" evidence="1">
    <location>
        <begin position="185"/>
        <end position="198"/>
    </location>
</feature>
<feature type="region of interest" description="Disordered" evidence="1">
    <location>
        <begin position="79"/>
        <end position="98"/>
    </location>
</feature>
<feature type="region of interest" description="Disordered" evidence="1">
    <location>
        <begin position="229"/>
        <end position="250"/>
    </location>
</feature>
<feature type="compositionally biased region" description="Basic and acidic residues" evidence="1">
    <location>
        <begin position="201"/>
        <end position="213"/>
    </location>
</feature>
<feature type="non-terminal residue" evidence="2">
    <location>
        <position position="858"/>
    </location>
</feature>
<dbReference type="InterPro" id="IPR043502">
    <property type="entry name" value="DNA/RNA_pol_sf"/>
</dbReference>
<dbReference type="CDD" id="cd01647">
    <property type="entry name" value="RT_LTR"/>
    <property type="match status" value="1"/>
</dbReference>
<dbReference type="GO" id="GO:0071897">
    <property type="term" value="P:DNA biosynthetic process"/>
    <property type="evidence" value="ECO:0007669"/>
    <property type="project" value="UniProtKB-ARBA"/>
</dbReference>
<comment type="caution">
    <text evidence="2">The sequence shown here is derived from an EMBL/GenBank/DDBJ whole genome shotgun (WGS) entry which is preliminary data.</text>
</comment>
<dbReference type="OrthoDB" id="6382106at2759"/>
<evidence type="ECO:0008006" key="4">
    <source>
        <dbReference type="Google" id="ProtNLM"/>
    </source>
</evidence>
<dbReference type="Gene3D" id="3.10.10.10">
    <property type="entry name" value="HIV Type 1 Reverse Transcriptase, subunit A, domain 1"/>
    <property type="match status" value="2"/>
</dbReference>
<dbReference type="AlphaFoldDB" id="A0A164TEP0"/>
<dbReference type="InterPro" id="IPR043128">
    <property type="entry name" value="Rev_trsase/Diguanyl_cyclase"/>
</dbReference>
<dbReference type="PANTHER" id="PTHR37984:SF5">
    <property type="entry name" value="PROTEIN NYNRIN-LIKE"/>
    <property type="match status" value="1"/>
</dbReference>
<name>A0A164TEP0_9CRUS</name>
<feature type="compositionally biased region" description="Polar residues" evidence="1">
    <location>
        <begin position="143"/>
        <end position="156"/>
    </location>
</feature>
<evidence type="ECO:0000256" key="1">
    <source>
        <dbReference type="SAM" id="MobiDB-lite"/>
    </source>
</evidence>
<feature type="region of interest" description="Disordered" evidence="1">
    <location>
        <begin position="24"/>
        <end position="56"/>
    </location>
</feature>
<dbReference type="Proteomes" id="UP000076858">
    <property type="component" value="Unassembled WGS sequence"/>
</dbReference>
<dbReference type="SUPFAM" id="SSF56672">
    <property type="entry name" value="DNA/RNA polymerases"/>
    <property type="match status" value="1"/>
</dbReference>
<gene>
    <name evidence="2" type="ORF">APZ42_025133</name>
</gene>
<dbReference type="Gene3D" id="3.30.70.270">
    <property type="match status" value="3"/>
</dbReference>
<protein>
    <recommendedName>
        <fullName evidence="4">Reverse transcriptase domain-containing protein</fullName>
    </recommendedName>
</protein>
<sequence length="858" mass="96693">MLFQLSERAVQEALLEKEVSLLREIPDPSQFQSDSEPQGEEFGDIQSYQDSRNLEAGSAVTEGAYELVAARKQYEGAREVGNEGGVNARTGAGNEKRQEMRVIDRDQGLLTRQAEFDDHESLIPQVSVSSVQEKIHEQRRKSYNPNSLDTQWSVTGNREVRQGSARVKGAAGRKRTDSVEADTTGVINHSSGTDSGQPSEARGDEDRGVERKSPCEAYGLEHLVLRRKRQRGRHGGTPNVPLQGAGKVQGTPKENAIEWIDQLKRIGRHNHWSNNDLARAIDVSLEGAAYKWIVGLEARNAHPENWEDLTVQVAETDDEAAHYREVRGLKTLFLKQFLAVNLKWQTERKLHMRVLGKEGLSPALYERLYVLGIKSFEEFLEEARLHVDAVKTSCERGYEDARRKREKPVVGAVDLDKVQDLQCQIQELRDELARAGDLSKRPSKKLLQNSGLLAGYALIDCWKTDAVVQVMNVDYADHVIVEGTSIGHLVPIDQTTTFDQCVASTLAAQDRNDLIELLIEFQDVFADSGDCLGKGTVLEHATPKGGAAPIKQLPRRRAWKKRELIKDEVNKMLKQGVIEQSPWSSPIVLLKKKYDDALSKLEGAALFSVVDLQSGYWKVPVAEAYKPKTAFVTPDGLYQFRTDCLVYMDDVVIFGKDTKEHLERLGKVLSCFRKANLKLKMEKYAGIEPDPEHCKAIEMFPGSNLNSNEKTKRKWVKSFVCLYSFYRKFVPNFTQVAYPLTVMEDKGVFRWGELERNGFAELKAALDKANARLASVKSRKKRDIQRNVRDYNLLLLEDESEEEIYTEIAYIVLNAGGFDRDTEVELDTAVMETDEMAENFEDNFSDIKDGNNGVQSSS</sequence>
<evidence type="ECO:0000313" key="3">
    <source>
        <dbReference type="Proteomes" id="UP000076858"/>
    </source>
</evidence>
<accession>A0A164TEP0</accession>
<feature type="region of interest" description="Disordered" evidence="1">
    <location>
        <begin position="134"/>
        <end position="213"/>
    </location>
</feature>
<dbReference type="PANTHER" id="PTHR37984">
    <property type="entry name" value="PROTEIN CBG26694"/>
    <property type="match status" value="1"/>
</dbReference>
<organism evidence="2 3">
    <name type="scientific">Daphnia magna</name>
    <dbReference type="NCBI Taxonomy" id="35525"/>
    <lineage>
        <taxon>Eukaryota</taxon>
        <taxon>Metazoa</taxon>
        <taxon>Ecdysozoa</taxon>
        <taxon>Arthropoda</taxon>
        <taxon>Crustacea</taxon>
        <taxon>Branchiopoda</taxon>
        <taxon>Diplostraca</taxon>
        <taxon>Cladocera</taxon>
        <taxon>Anomopoda</taxon>
        <taxon>Daphniidae</taxon>
        <taxon>Daphnia</taxon>
    </lineage>
</organism>
<dbReference type="EMBL" id="LRGB01001806">
    <property type="protein sequence ID" value="KZS10401.1"/>
    <property type="molecule type" value="Genomic_DNA"/>
</dbReference>